<sequence length="302" mass="34309">MSTGNYDSLVYRKHTTRSEADKAINSLKGILQGIKLDGEVNASEVKELQGWCTKHHDLVNRNPFKELMLLINEAVNEDANRPELMEDLVWLCQQYEHNSVFYDAATADLQILQGICHGVLADGMITDKEVEELDKWLDGHAHLDTYYPYDEVSSLITSVLSDGKVDEQERKRLMAYFNEFAKLTDKELSRKISSEIAEIKISGICTSNPDIHFDGRTFCFTGLFQRATRKEIETQVAKLGGLISGSVTKSTDYLIVGDSGNPCWAFACYGRKVEKAISMRKEGYRISLVHEYDFWDVVEDMH</sequence>
<dbReference type="Pfam" id="PF00533">
    <property type="entry name" value="BRCT"/>
    <property type="match status" value="1"/>
</dbReference>
<dbReference type="InterPro" id="IPR036420">
    <property type="entry name" value="BRCT_dom_sf"/>
</dbReference>
<accession>A0ABP8M597</accession>
<dbReference type="EMBL" id="BAABHC010000035">
    <property type="protein sequence ID" value="GAA4443322.1"/>
    <property type="molecule type" value="Genomic_DNA"/>
</dbReference>
<evidence type="ECO:0000259" key="1">
    <source>
        <dbReference type="PROSITE" id="PS50172"/>
    </source>
</evidence>
<reference evidence="3" key="1">
    <citation type="journal article" date="2019" name="Int. J. Syst. Evol. Microbiol.">
        <title>The Global Catalogue of Microorganisms (GCM) 10K type strain sequencing project: providing services to taxonomists for standard genome sequencing and annotation.</title>
        <authorList>
            <consortium name="The Broad Institute Genomics Platform"/>
            <consortium name="The Broad Institute Genome Sequencing Center for Infectious Disease"/>
            <person name="Wu L."/>
            <person name="Ma J."/>
        </authorList>
    </citation>
    <scope>NUCLEOTIDE SEQUENCE [LARGE SCALE GENOMIC DNA]</scope>
    <source>
        <strain evidence="3">JCM 17926</strain>
    </source>
</reference>
<feature type="domain" description="BRCT" evidence="1">
    <location>
        <begin position="208"/>
        <end position="302"/>
    </location>
</feature>
<evidence type="ECO:0000313" key="2">
    <source>
        <dbReference type="EMBL" id="GAA4443322.1"/>
    </source>
</evidence>
<dbReference type="Gene3D" id="3.40.50.10190">
    <property type="entry name" value="BRCT domain"/>
    <property type="match status" value="1"/>
</dbReference>
<dbReference type="Proteomes" id="UP001500552">
    <property type="component" value="Unassembled WGS sequence"/>
</dbReference>
<protein>
    <recommendedName>
        <fullName evidence="1">BRCT domain-containing protein</fullName>
    </recommendedName>
</protein>
<keyword evidence="3" id="KW-1185">Reference proteome</keyword>
<dbReference type="InterPro" id="IPR001357">
    <property type="entry name" value="BRCT_dom"/>
</dbReference>
<gene>
    <name evidence="2" type="ORF">GCM10023188_43890</name>
</gene>
<proteinExistence type="predicted"/>
<dbReference type="PROSITE" id="PS50172">
    <property type="entry name" value="BRCT"/>
    <property type="match status" value="1"/>
</dbReference>
<organism evidence="2 3">
    <name type="scientific">Pontibacter saemangeumensis</name>
    <dbReference type="NCBI Taxonomy" id="1084525"/>
    <lineage>
        <taxon>Bacteria</taxon>
        <taxon>Pseudomonadati</taxon>
        <taxon>Bacteroidota</taxon>
        <taxon>Cytophagia</taxon>
        <taxon>Cytophagales</taxon>
        <taxon>Hymenobacteraceae</taxon>
        <taxon>Pontibacter</taxon>
    </lineage>
</organism>
<evidence type="ECO:0000313" key="3">
    <source>
        <dbReference type="Proteomes" id="UP001500552"/>
    </source>
</evidence>
<comment type="caution">
    <text evidence="2">The sequence shown here is derived from an EMBL/GenBank/DDBJ whole genome shotgun (WGS) entry which is preliminary data.</text>
</comment>
<dbReference type="RefSeq" id="WP_345162457.1">
    <property type="nucleotide sequence ID" value="NZ_BAABHC010000035.1"/>
</dbReference>
<name>A0ABP8M597_9BACT</name>
<dbReference type="CDD" id="cd17748">
    <property type="entry name" value="BRCT_DNA_ligase_like"/>
    <property type="match status" value="1"/>
</dbReference>
<dbReference type="SUPFAM" id="SSF52113">
    <property type="entry name" value="BRCT domain"/>
    <property type="match status" value="1"/>
</dbReference>